<dbReference type="Proteomes" id="UP000603453">
    <property type="component" value="Unassembled WGS sequence"/>
</dbReference>
<keyword evidence="3" id="KW-0547">Nucleotide-binding</keyword>
<evidence type="ECO:0000256" key="1">
    <source>
        <dbReference type="ARBA" id="ARBA00012486"/>
    </source>
</evidence>
<evidence type="ECO:0000256" key="4">
    <source>
        <dbReference type="ARBA" id="ARBA00022786"/>
    </source>
</evidence>
<sequence length="423" mass="47760">MLNEIATKRIHKELLDLDRDPPPGITCFPKDDVITDLEAYIQGPPDSPYEAGLFKLSIQIPDRYPFQPPQIKFITTIYHPNIDDTGRICADILKTGEKGQWKPAINLGTALTSLRQLLAAPNPDDPLDADIAKEYQLDYPTFKRNAIEYTKKFASKEAFDDEESVVQTQVEKMVIEEEEPVKKLKSSLSLSKKKSTVTSSKAIDGDNAKQHEEKSLCKQKGPEKVTIVNLGKLANFGKSTQQKVTTQKFEYDNTVSEIVDQKLEKPTKKLKLGKSKKLEISLENSEMKAPNHAPKGGSKAGILEVVTKNTLEKDRIKEYTLNNVTLEKNIIEDIIPEKNITEEEVIEKKQVISLMDIDMPPLSGNDNEPTSHKRPLDASFFSQNIIELSDTDDDLFNKPVFHSLQLSKKQKRNKLSLSKKRRS</sequence>
<keyword evidence="2" id="KW-0808">Transferase</keyword>
<evidence type="ECO:0000256" key="6">
    <source>
        <dbReference type="SAM" id="MobiDB-lite"/>
    </source>
</evidence>
<dbReference type="AlphaFoldDB" id="A0A8H7US74"/>
<proteinExistence type="predicted"/>
<feature type="domain" description="UBC core" evidence="7">
    <location>
        <begin position="5"/>
        <end position="155"/>
    </location>
</feature>
<evidence type="ECO:0000313" key="9">
    <source>
        <dbReference type="Proteomes" id="UP000603453"/>
    </source>
</evidence>
<dbReference type="InterPro" id="IPR050113">
    <property type="entry name" value="Ub_conjugating_enzyme"/>
</dbReference>
<comment type="caution">
    <text evidence="8">The sequence shown here is derived from an EMBL/GenBank/DDBJ whole genome shotgun (WGS) entry which is preliminary data.</text>
</comment>
<protein>
    <recommendedName>
        <fullName evidence="1">E2 ubiquitin-conjugating enzyme</fullName>
        <ecNumber evidence="1">2.3.2.23</ecNumber>
    </recommendedName>
</protein>
<dbReference type="PANTHER" id="PTHR24067">
    <property type="entry name" value="UBIQUITIN-CONJUGATING ENZYME E2"/>
    <property type="match status" value="1"/>
</dbReference>
<keyword evidence="4" id="KW-0833">Ubl conjugation pathway</keyword>
<evidence type="ECO:0000259" key="7">
    <source>
        <dbReference type="PROSITE" id="PS50127"/>
    </source>
</evidence>
<evidence type="ECO:0000256" key="3">
    <source>
        <dbReference type="ARBA" id="ARBA00022741"/>
    </source>
</evidence>
<dbReference type="PROSITE" id="PS50127">
    <property type="entry name" value="UBC_2"/>
    <property type="match status" value="1"/>
</dbReference>
<dbReference type="GO" id="GO:0061631">
    <property type="term" value="F:ubiquitin conjugating enzyme activity"/>
    <property type="evidence" value="ECO:0007669"/>
    <property type="project" value="UniProtKB-EC"/>
</dbReference>
<dbReference type="EMBL" id="JAEPRD010000223">
    <property type="protein sequence ID" value="KAG2193625.1"/>
    <property type="molecule type" value="Genomic_DNA"/>
</dbReference>
<dbReference type="CDD" id="cd23805">
    <property type="entry name" value="UBCc_UBE2T"/>
    <property type="match status" value="1"/>
</dbReference>
<dbReference type="Pfam" id="PF00179">
    <property type="entry name" value="UQ_con"/>
    <property type="match status" value="1"/>
</dbReference>
<dbReference type="EC" id="2.3.2.23" evidence="1"/>
<dbReference type="GO" id="GO:0005524">
    <property type="term" value="F:ATP binding"/>
    <property type="evidence" value="ECO:0007669"/>
    <property type="project" value="UniProtKB-KW"/>
</dbReference>
<evidence type="ECO:0000256" key="2">
    <source>
        <dbReference type="ARBA" id="ARBA00022679"/>
    </source>
</evidence>
<feature type="compositionally biased region" description="Basic and acidic residues" evidence="6">
    <location>
        <begin position="203"/>
        <end position="218"/>
    </location>
</feature>
<keyword evidence="5" id="KW-0067">ATP-binding</keyword>
<dbReference type="InterPro" id="IPR016135">
    <property type="entry name" value="UBQ-conjugating_enzyme/RWD"/>
</dbReference>
<name>A0A8H7US74_9FUNG</name>
<dbReference type="FunFam" id="3.10.110.10:FF:000060">
    <property type="entry name" value="Ubiquitin conjugating enzyme (UbcB)"/>
    <property type="match status" value="1"/>
</dbReference>
<gene>
    <name evidence="8" type="ORF">INT47_007457</name>
</gene>
<dbReference type="InterPro" id="IPR000608">
    <property type="entry name" value="UBC"/>
</dbReference>
<dbReference type="OrthoDB" id="9978460at2759"/>
<dbReference type="SUPFAM" id="SSF54495">
    <property type="entry name" value="UBC-like"/>
    <property type="match status" value="1"/>
</dbReference>
<feature type="region of interest" description="Disordered" evidence="6">
    <location>
        <begin position="196"/>
        <end position="218"/>
    </location>
</feature>
<organism evidence="8 9">
    <name type="scientific">Mucor saturninus</name>
    <dbReference type="NCBI Taxonomy" id="64648"/>
    <lineage>
        <taxon>Eukaryota</taxon>
        <taxon>Fungi</taxon>
        <taxon>Fungi incertae sedis</taxon>
        <taxon>Mucoromycota</taxon>
        <taxon>Mucoromycotina</taxon>
        <taxon>Mucoromycetes</taxon>
        <taxon>Mucorales</taxon>
        <taxon>Mucorineae</taxon>
        <taxon>Mucoraceae</taxon>
        <taxon>Mucor</taxon>
    </lineage>
</organism>
<reference evidence="8" key="1">
    <citation type="submission" date="2020-12" db="EMBL/GenBank/DDBJ databases">
        <title>Metabolic potential, ecology and presence of endohyphal bacteria is reflected in genomic diversity of Mucoromycotina.</title>
        <authorList>
            <person name="Muszewska A."/>
            <person name="Okrasinska A."/>
            <person name="Steczkiewicz K."/>
            <person name="Drgas O."/>
            <person name="Orlowska M."/>
            <person name="Perlinska-Lenart U."/>
            <person name="Aleksandrzak-Piekarczyk T."/>
            <person name="Szatraj K."/>
            <person name="Zielenkiewicz U."/>
            <person name="Pilsyk S."/>
            <person name="Malc E."/>
            <person name="Mieczkowski P."/>
            <person name="Kruszewska J.S."/>
            <person name="Biernat P."/>
            <person name="Pawlowska J."/>
        </authorList>
    </citation>
    <scope>NUCLEOTIDE SEQUENCE</scope>
    <source>
        <strain evidence="8">WA0000017839</strain>
    </source>
</reference>
<dbReference type="Gene3D" id="3.10.110.10">
    <property type="entry name" value="Ubiquitin Conjugating Enzyme"/>
    <property type="match status" value="1"/>
</dbReference>
<accession>A0A8H7US74</accession>
<keyword evidence="9" id="KW-1185">Reference proteome</keyword>
<evidence type="ECO:0000313" key="8">
    <source>
        <dbReference type="EMBL" id="KAG2193625.1"/>
    </source>
</evidence>
<dbReference type="SMART" id="SM00212">
    <property type="entry name" value="UBCc"/>
    <property type="match status" value="1"/>
</dbReference>
<evidence type="ECO:0000256" key="5">
    <source>
        <dbReference type="ARBA" id="ARBA00022840"/>
    </source>
</evidence>